<accession>A0A5M6IU57</accession>
<dbReference type="AlphaFoldDB" id="A0A5M6IU57"/>
<keyword evidence="2" id="KW-1185">Reference proteome</keyword>
<dbReference type="Proteomes" id="UP000325255">
    <property type="component" value="Unassembled WGS sequence"/>
</dbReference>
<gene>
    <name evidence="1" type="ORF">F1189_12235</name>
</gene>
<protein>
    <submittedName>
        <fullName evidence="1">Uncharacterized protein</fullName>
    </submittedName>
</protein>
<evidence type="ECO:0000313" key="2">
    <source>
        <dbReference type="Proteomes" id="UP000325255"/>
    </source>
</evidence>
<sequence length="133" mass="13714">MTPDAILGQRLGALIALYAYGLETAGLGLRVRSLVGETLQSPARGLPAIAAAWQRSGAPRLEQRNPTVLARVEREIGEIAGEIPAGVSIPAYASDETAAALVITHAAAHAVARKGGSVTAWLRGREPGGEQAV</sequence>
<dbReference type="RefSeq" id="WP_150041036.1">
    <property type="nucleotide sequence ID" value="NZ_OW485605.1"/>
</dbReference>
<organism evidence="1 2">
    <name type="scientific">Rhodovastum atsumiense</name>
    <dbReference type="NCBI Taxonomy" id="504468"/>
    <lineage>
        <taxon>Bacteria</taxon>
        <taxon>Pseudomonadati</taxon>
        <taxon>Pseudomonadota</taxon>
        <taxon>Alphaproteobacteria</taxon>
        <taxon>Acetobacterales</taxon>
        <taxon>Acetobacteraceae</taxon>
        <taxon>Rhodovastum</taxon>
    </lineage>
</organism>
<reference evidence="1 2" key="1">
    <citation type="submission" date="2019-09" db="EMBL/GenBank/DDBJ databases">
        <title>Genome sequence of Rhodovastum atsumiense, a diverse member of the Acetobacteraceae family of non-sulfur purple photosynthetic bacteria.</title>
        <authorList>
            <person name="Meyer T."/>
            <person name="Kyndt J."/>
        </authorList>
    </citation>
    <scope>NUCLEOTIDE SEQUENCE [LARGE SCALE GENOMIC DNA]</scope>
    <source>
        <strain evidence="1 2">DSM 21279</strain>
    </source>
</reference>
<dbReference type="EMBL" id="VWPK01000017">
    <property type="protein sequence ID" value="KAA5611802.1"/>
    <property type="molecule type" value="Genomic_DNA"/>
</dbReference>
<name>A0A5M6IU57_9PROT</name>
<comment type="caution">
    <text evidence="1">The sequence shown here is derived from an EMBL/GenBank/DDBJ whole genome shotgun (WGS) entry which is preliminary data.</text>
</comment>
<proteinExistence type="predicted"/>
<evidence type="ECO:0000313" key="1">
    <source>
        <dbReference type="EMBL" id="KAA5611802.1"/>
    </source>
</evidence>